<evidence type="ECO:0000313" key="4">
    <source>
        <dbReference type="Proteomes" id="UP001632037"/>
    </source>
</evidence>
<dbReference type="Gene3D" id="3.80.10.10">
    <property type="entry name" value="Ribonuclease Inhibitor"/>
    <property type="match status" value="1"/>
</dbReference>
<gene>
    <name evidence="3" type="ORF">V7S43_006483</name>
</gene>
<dbReference type="SUPFAM" id="SSF52047">
    <property type="entry name" value="RNI-like"/>
    <property type="match status" value="1"/>
</dbReference>
<proteinExistence type="predicted"/>
<name>A0ABD3FRR4_9STRA</name>
<feature type="compositionally biased region" description="Polar residues" evidence="2">
    <location>
        <begin position="996"/>
        <end position="1010"/>
    </location>
</feature>
<feature type="compositionally biased region" description="Low complexity" evidence="2">
    <location>
        <begin position="908"/>
        <end position="924"/>
    </location>
</feature>
<feature type="compositionally biased region" description="Low complexity" evidence="2">
    <location>
        <begin position="77"/>
        <end position="89"/>
    </location>
</feature>
<accession>A0ABD3FRR4</accession>
<feature type="region of interest" description="Disordered" evidence="2">
    <location>
        <begin position="994"/>
        <end position="1017"/>
    </location>
</feature>
<keyword evidence="4" id="KW-1185">Reference proteome</keyword>
<dbReference type="AlphaFoldDB" id="A0ABD3FRR4"/>
<evidence type="ECO:0000313" key="3">
    <source>
        <dbReference type="EMBL" id="KAL3668395.1"/>
    </source>
</evidence>
<feature type="compositionally biased region" description="Basic residues" evidence="2">
    <location>
        <begin position="60"/>
        <end position="76"/>
    </location>
</feature>
<feature type="region of interest" description="Disordered" evidence="2">
    <location>
        <begin position="878"/>
        <end position="932"/>
    </location>
</feature>
<evidence type="ECO:0000256" key="2">
    <source>
        <dbReference type="SAM" id="MobiDB-lite"/>
    </source>
</evidence>
<comment type="caution">
    <text evidence="3">The sequence shown here is derived from an EMBL/GenBank/DDBJ whole genome shotgun (WGS) entry which is preliminary data.</text>
</comment>
<sequence length="1017" mass="115619">MDPADYPWGNQNNIVSSLDLLEEEVLREASKPGPQWKRDKYLLVEGEPAATFPREISRISPRKPKPVSKTTRRRKSNVSSSRGNRSRNNNTEEEEEEEGSKKQLQLENERLQREISQWQREVEHARDEKLELEASFRRLDQEIGNGYHLAERKEKEVRIAELVTKNQKMSQLLEKKLQGHDELRGKHAELQEEHKRLTDQVTLLNRVLNSVETKHAELSTSHSSLTASYEAAHHRIEALQRDNLVLQEKLSTSNTHVQVVNEYESKIQQWERTCRELEQKCEYKSNKLKQTQKIASATQQEAQRALDRQGELEQELQDAYNHKIQLNAAVRAMEAKLEENLQVGSTQEALHRQIRQLEGALLLQNRANAELMQTCNQLLSSQRRPRTVKTPLTTRNDHAMASRVAKLTLTITSLTDKLRMTEEARNRKSRSLDILMQAFPFLLRCLDATRDQLTAAVESNDIIKNALEQIHDPNLLNRTNVNEVSVSGPMYLRLARHKYLLEAPYPIELLADQMAAQVLKGNPESATAFARAKAKRFPPFRVACSVLKGRDNQVEDENEDQMHLVLLSADSSDISGASYLNRSKINAFLEVIQSSAARKKFKTLVIGKLAEYMSKLRELAHRSASEAAVHQTSIQMLQREVAELQQELKMHNEGLNRDFGENGKVHKTRQFLLKMVDVYAEKQHENDHRQITFLTQPLTSDILITNTQNGINGPPDDRLCLSNCELDDDDVAQLLLKIHVSGVRFREINLSSNNLSDVGAQYVADFLEKAPASVRVVSLNDNKRISRYGVELIKRGLLRNQRVQRVKEDRECGDGVILRGLAIQQEFEVTGEGTDIICVILPITSENDGTTVDLKTTTPEAVDAMTEKLRQLGFRYNIRPKSAPSRLRPTTYNSKNRGGSQRTDVRPRSASAAPSSRKAPVPSSTITRRKSLPGTFINAAISRRQQIKQQQEQRFQCLEAAIRRASTPSQRVQATRSSAPTQLNSRISRRSVNRNTVGSNRRSVGNTHINTIRGLRP</sequence>
<dbReference type="EMBL" id="JBIMZQ010000011">
    <property type="protein sequence ID" value="KAL3668395.1"/>
    <property type="molecule type" value="Genomic_DNA"/>
</dbReference>
<dbReference type="Proteomes" id="UP001632037">
    <property type="component" value="Unassembled WGS sequence"/>
</dbReference>
<organism evidence="3 4">
    <name type="scientific">Phytophthora oleae</name>
    <dbReference type="NCBI Taxonomy" id="2107226"/>
    <lineage>
        <taxon>Eukaryota</taxon>
        <taxon>Sar</taxon>
        <taxon>Stramenopiles</taxon>
        <taxon>Oomycota</taxon>
        <taxon>Peronosporomycetes</taxon>
        <taxon>Peronosporales</taxon>
        <taxon>Peronosporaceae</taxon>
        <taxon>Phytophthora</taxon>
    </lineage>
</organism>
<keyword evidence="1" id="KW-0175">Coiled coil</keyword>
<feature type="region of interest" description="Disordered" evidence="2">
    <location>
        <begin position="49"/>
        <end position="104"/>
    </location>
</feature>
<feature type="coiled-coil region" evidence="1">
    <location>
        <begin position="173"/>
        <end position="315"/>
    </location>
</feature>
<reference evidence="3 4" key="1">
    <citation type="submission" date="2024-09" db="EMBL/GenBank/DDBJ databases">
        <title>Genome sequencing and assembly of Phytophthora oleae, isolate VK10A, causative agent of rot of olive drupes.</title>
        <authorList>
            <person name="Conti Taguali S."/>
            <person name="Riolo M."/>
            <person name="La Spada F."/>
            <person name="Cacciola S.O."/>
            <person name="Dionisio G."/>
        </authorList>
    </citation>
    <scope>NUCLEOTIDE SEQUENCE [LARGE SCALE GENOMIC DNA]</scope>
    <source>
        <strain evidence="3 4">VK10A</strain>
    </source>
</reference>
<feature type="compositionally biased region" description="Polar residues" evidence="2">
    <location>
        <begin position="888"/>
        <end position="902"/>
    </location>
</feature>
<evidence type="ECO:0000256" key="1">
    <source>
        <dbReference type="SAM" id="Coils"/>
    </source>
</evidence>
<dbReference type="InterPro" id="IPR032675">
    <property type="entry name" value="LRR_dom_sf"/>
</dbReference>
<protein>
    <submittedName>
        <fullName evidence="3">Uncharacterized protein</fullName>
    </submittedName>
</protein>
<feature type="coiled-coil region" evidence="1">
    <location>
        <begin position="627"/>
        <end position="654"/>
    </location>
</feature>